<dbReference type="InterPro" id="IPR041644">
    <property type="entry name" value="GNAT_C"/>
</dbReference>
<dbReference type="RefSeq" id="WP_255918900.1">
    <property type="nucleotide sequence ID" value="NZ_JANFNG010000002.1"/>
</dbReference>
<dbReference type="GO" id="GO:0016746">
    <property type="term" value="F:acyltransferase activity"/>
    <property type="evidence" value="ECO:0007669"/>
    <property type="project" value="UniProtKB-KW"/>
</dbReference>
<dbReference type="Pfam" id="PF18164">
    <property type="entry name" value="GNAT_C"/>
    <property type="match status" value="1"/>
</dbReference>
<evidence type="ECO:0000313" key="3">
    <source>
        <dbReference type="EMBL" id="MCQ4080039.1"/>
    </source>
</evidence>
<dbReference type="Gene3D" id="3.40.630.120">
    <property type="match status" value="1"/>
</dbReference>
<dbReference type="InterPro" id="IPR041273">
    <property type="entry name" value="NAT_N"/>
</dbReference>
<keyword evidence="4" id="KW-1185">Reference proteome</keyword>
<accession>A0ABT1PQU7</accession>
<proteinExistence type="predicted"/>
<dbReference type="Pfam" id="PF18082">
    <property type="entry name" value="NAT_N"/>
    <property type="match status" value="1"/>
</dbReference>
<gene>
    <name evidence="3" type="ORF">NGB36_05385</name>
</gene>
<evidence type="ECO:0000259" key="2">
    <source>
        <dbReference type="Pfam" id="PF18164"/>
    </source>
</evidence>
<reference evidence="3" key="1">
    <citation type="submission" date="2022-06" db="EMBL/GenBank/DDBJ databases">
        <title>Draft genome sequence of Streptomyces sp. RB6PN25 isolated from peat swamp forest in Thailand.</title>
        <authorList>
            <person name="Duangmal K."/>
            <person name="Klaysubun C."/>
        </authorList>
    </citation>
    <scope>NUCLEOTIDE SEQUENCE</scope>
    <source>
        <strain evidence="3">RB6PN25</strain>
    </source>
</reference>
<dbReference type="Proteomes" id="UP001057702">
    <property type="component" value="Unassembled WGS sequence"/>
</dbReference>
<dbReference type="EMBL" id="JANFNG010000002">
    <property type="protein sequence ID" value="MCQ4080039.1"/>
    <property type="molecule type" value="Genomic_DNA"/>
</dbReference>
<name>A0ABT1PQU7_9ACTN</name>
<comment type="caution">
    <text evidence="3">The sequence shown here is derived from an EMBL/GenBank/DDBJ whole genome shotgun (WGS) entry which is preliminary data.</text>
</comment>
<feature type="domain" description="N-acyltransferase N-terminal" evidence="1">
    <location>
        <begin position="47"/>
        <end position="177"/>
    </location>
</feature>
<sequence length="333" mass="36320">MRPSPAPAGPDEVAARLGLGPGHRRWLTTLAAVGQPPDPTPRDGPRETAAVLRRLGLSGQDAAEAAGFAPCPDKEPELWWLLERCRHLLARSLGEPGPAWQWPSLPAALGGHGRWFFVHVFLAAAPDVRSWSAARGIPGDVVDATLADLGEKVGLHRVMHGVGGLDKQDWFTLHFRGAVHRLGALQYERVVLARGTVPGVEGAALSLHIPAEGPLTPDACEESLRRARAFFPACFPHWPAQRVVCVSWLLDPQLARYLGPETNIMRFQRRFRLAAPGEGGYPGDGPIVEFVFRAASPVAVDQLPRRTTLQRAVADHLRAGGHWRMHPGWFPLN</sequence>
<evidence type="ECO:0000313" key="4">
    <source>
        <dbReference type="Proteomes" id="UP001057702"/>
    </source>
</evidence>
<protein>
    <submittedName>
        <fullName evidence="3">Acyltransferase domain-containing protein</fullName>
    </submittedName>
</protein>
<keyword evidence="3" id="KW-0012">Acyltransferase</keyword>
<keyword evidence="3" id="KW-0808">Transferase</keyword>
<organism evidence="3 4">
    <name type="scientific">Streptomyces humicola</name>
    <dbReference type="NCBI Taxonomy" id="2953240"/>
    <lineage>
        <taxon>Bacteria</taxon>
        <taxon>Bacillati</taxon>
        <taxon>Actinomycetota</taxon>
        <taxon>Actinomycetes</taxon>
        <taxon>Kitasatosporales</taxon>
        <taxon>Streptomycetaceae</taxon>
        <taxon>Streptomyces</taxon>
    </lineage>
</organism>
<feature type="domain" description="GNAT-like C-terminal" evidence="2">
    <location>
        <begin position="179"/>
        <end position="330"/>
    </location>
</feature>
<evidence type="ECO:0000259" key="1">
    <source>
        <dbReference type="Pfam" id="PF18082"/>
    </source>
</evidence>